<proteinExistence type="predicted"/>
<organism evidence="1 2">
    <name type="scientific">Paraglaciecola chathamensis S18K6</name>
    <dbReference type="NCBI Taxonomy" id="1127672"/>
    <lineage>
        <taxon>Bacteria</taxon>
        <taxon>Pseudomonadati</taxon>
        <taxon>Pseudomonadota</taxon>
        <taxon>Gammaproteobacteria</taxon>
        <taxon>Alteromonadales</taxon>
        <taxon>Alteromonadaceae</taxon>
        <taxon>Paraglaciecola</taxon>
    </lineage>
</organism>
<dbReference type="Proteomes" id="UP000006320">
    <property type="component" value="Unassembled WGS sequence"/>
</dbReference>
<comment type="caution">
    <text evidence="1">The sequence shown here is derived from an EMBL/GenBank/DDBJ whole genome shotgun (WGS) entry which is preliminary data.</text>
</comment>
<accession>A0AAV3UZF8</accession>
<reference evidence="1 2" key="1">
    <citation type="journal article" date="2017" name="Antonie Van Leeuwenhoek">
        <title>Rhizobium rhizosphaerae sp. nov., a novel species isolated from rice rhizosphere.</title>
        <authorList>
            <person name="Zhao J.J."/>
            <person name="Zhang J."/>
            <person name="Zhang R.J."/>
            <person name="Zhang C.W."/>
            <person name="Yin H.Q."/>
            <person name="Zhang X.X."/>
        </authorList>
    </citation>
    <scope>NUCLEOTIDE SEQUENCE [LARGE SCALE GENOMIC DNA]</scope>
    <source>
        <strain evidence="1 2">S18K6</strain>
    </source>
</reference>
<sequence>MKIRAIKLLQTNWVNPDSRFLAYNEKTAEDGFSGFFISV</sequence>
<protein>
    <submittedName>
        <fullName evidence="1">Uncharacterized protein</fullName>
    </submittedName>
</protein>
<evidence type="ECO:0000313" key="1">
    <source>
        <dbReference type="EMBL" id="GAC09940.1"/>
    </source>
</evidence>
<gene>
    <name evidence="1" type="ORF">GCHA_1989</name>
</gene>
<dbReference type="EMBL" id="BAEM01000031">
    <property type="protein sequence ID" value="GAC09940.1"/>
    <property type="molecule type" value="Genomic_DNA"/>
</dbReference>
<name>A0AAV3UZF8_9ALTE</name>
<evidence type="ECO:0000313" key="2">
    <source>
        <dbReference type="Proteomes" id="UP000006320"/>
    </source>
</evidence>
<dbReference type="AlphaFoldDB" id="A0AAV3UZF8"/>